<gene>
    <name evidence="6" type="ORF">B2M20_03975</name>
</gene>
<dbReference type="InterPro" id="IPR010255">
    <property type="entry name" value="Haem_peroxidase_sf"/>
</dbReference>
<keyword evidence="1" id="KW-0479">Metal-binding</keyword>
<keyword evidence="7" id="KW-1185">Reference proteome</keyword>
<dbReference type="InterPro" id="IPR019791">
    <property type="entry name" value="Haem_peroxidase_animal"/>
</dbReference>
<dbReference type="Proteomes" id="UP000189940">
    <property type="component" value="Unassembled WGS sequence"/>
</dbReference>
<dbReference type="PANTHER" id="PTHR11903:SF11">
    <property type="entry name" value="ALPHA-DIOXYGENASE 1"/>
    <property type="match status" value="1"/>
</dbReference>
<dbReference type="PROSITE" id="PS50292">
    <property type="entry name" value="PEROXIDASE_3"/>
    <property type="match status" value="1"/>
</dbReference>
<sequence>MVASVGTPAPAQENRLDDLGVLRACIALGLQSLDEEKPLRPIATQRSERFQGKVAETNRLMCRGGSGAVQQRPTPWVDWSNYFGTASKRSMLDVRDQRGITGALIDLEYQRMELIKFNLFDNKTFTQYAGSPTGPVLKKWSEMRLEPTHPSIASVGGNGPQRCDGDLIRHRTLTGICNDIENPAMGASGQLFARNVEFESTFPDIGANELAKNRHGDRLGLLKPDPQLISRKLFTRDQTGARNCNQGHGASDSVDADCPYRKAPSFNVLAAFWIQFMTHDWFSHLDESRNDQSHIMTSLGCATPEAVQLGCRPGDKMDAALIADSTAPAMFKAAETGTERPARSYKTTRNTVTAWWDASQIYGYDERSERRVKRDAADRAKFDMRPSHTGEKLGYLPVFGSACPPGATTGQCDPIQPEWAGQEATAFPDNWSIGMSFYHNLFVREHNSFVDEFRKQAALTPNADSGLRNPANPQQVITYSQVTPEELFQVARLVVSAEIAKIHTIEWTTQLLYNEPLYRAMNSNWSGLIDQDKYPVMNRIVERIRDKFRASSDPRDANVLASAVSSGPGIIATGANKKLVDEGTGKWDPKIVNGGTSHFGSPFNFPEEFPTVYRLHPLVPDLLEFRQIENDPNQIRKKVAVIDTFRGKATARMHDGGLANWALTMGRQRLGLLFLRNHPQFMQNLDLPPRLDTKIDVAALDLIRDRERGLPRFNELRRQIGLRQLTSFEDFIDKRPDVSEADKKLQRELVDSLRAIYGTHKCDVSKQITSAQRNPDGSPINDCLGNANGSEVDNIEDVDMVVGWLAETTRPHGSAISETQFQLFILNASRRLFSDRFFTSSYRPEFYTTFGLDWVNNNGPGGKRMEQGEPNGHEQEVAPLKRILLRNAPELEPELRHVINTFDPWARDRGEYYSLEWKARVDAKSDASFKK</sequence>
<evidence type="ECO:0000256" key="5">
    <source>
        <dbReference type="ARBA" id="ARBA00023004"/>
    </source>
</evidence>
<dbReference type="InterPro" id="IPR050783">
    <property type="entry name" value="Oxylipin_biosynth_metab"/>
</dbReference>
<dbReference type="GO" id="GO:0006631">
    <property type="term" value="P:fatty acid metabolic process"/>
    <property type="evidence" value="ECO:0007669"/>
    <property type="project" value="UniProtKB-ARBA"/>
</dbReference>
<keyword evidence="4" id="KW-0560">Oxidoreductase</keyword>
<dbReference type="OrthoDB" id="9765610at2"/>
<accession>A0A1V4I1K9</accession>
<evidence type="ECO:0000256" key="4">
    <source>
        <dbReference type="ARBA" id="ARBA00023002"/>
    </source>
</evidence>
<dbReference type="Gene3D" id="1.10.640.10">
    <property type="entry name" value="Haem peroxidase domain superfamily, animal type"/>
    <property type="match status" value="1"/>
</dbReference>
<dbReference type="PANTHER" id="PTHR11903">
    <property type="entry name" value="PROSTAGLANDIN G/H SYNTHASE"/>
    <property type="match status" value="1"/>
</dbReference>
<dbReference type="InterPro" id="IPR037120">
    <property type="entry name" value="Haem_peroxidase_sf_animal"/>
</dbReference>
<protein>
    <submittedName>
        <fullName evidence="6">Oxygenase</fullName>
    </submittedName>
</protein>
<keyword evidence="2" id="KW-0611">Plant defense</keyword>
<name>A0A1V4I1K9_NITVU</name>
<dbReference type="GO" id="GO:0004601">
    <property type="term" value="F:peroxidase activity"/>
    <property type="evidence" value="ECO:0007669"/>
    <property type="project" value="InterPro"/>
</dbReference>
<dbReference type="Pfam" id="PF03098">
    <property type="entry name" value="An_peroxidase"/>
    <property type="match status" value="3"/>
</dbReference>
<reference evidence="6 7" key="1">
    <citation type="submission" date="2017-02" db="EMBL/GenBank/DDBJ databases">
        <title>Genome sequence of the nitrite-oxidizing bacterium Nitrobacter vulgaris strain Ab1.</title>
        <authorList>
            <person name="Mellbye B.L."/>
            <person name="Davis E.W."/>
            <person name="Spieck E."/>
            <person name="Chang J.H."/>
            <person name="Bottomley P.J."/>
            <person name="Sayavedra-Soto L.A."/>
        </authorList>
    </citation>
    <scope>NUCLEOTIDE SEQUENCE [LARGE SCALE GENOMIC DNA]</scope>
    <source>
        <strain evidence="6 7">Ab1</strain>
    </source>
</reference>
<dbReference type="GO" id="GO:0016702">
    <property type="term" value="F:oxidoreductase activity, acting on single donors with incorporation of molecular oxygen, incorporation of two atoms of oxygen"/>
    <property type="evidence" value="ECO:0007669"/>
    <property type="project" value="TreeGrafter"/>
</dbReference>
<evidence type="ECO:0000256" key="1">
    <source>
        <dbReference type="ARBA" id="ARBA00022723"/>
    </source>
</evidence>
<comment type="caution">
    <text evidence="6">The sequence shown here is derived from an EMBL/GenBank/DDBJ whole genome shotgun (WGS) entry which is preliminary data.</text>
</comment>
<dbReference type="GO" id="GO:0020037">
    <property type="term" value="F:heme binding"/>
    <property type="evidence" value="ECO:0007669"/>
    <property type="project" value="InterPro"/>
</dbReference>
<dbReference type="STRING" id="29421.B2M20_03975"/>
<evidence type="ECO:0000313" key="6">
    <source>
        <dbReference type="EMBL" id="OPH84015.1"/>
    </source>
</evidence>
<keyword evidence="5" id="KW-0408">Iron</keyword>
<evidence type="ECO:0000256" key="2">
    <source>
        <dbReference type="ARBA" id="ARBA00022821"/>
    </source>
</evidence>
<dbReference type="EMBL" id="MWPQ01000011">
    <property type="protein sequence ID" value="OPH84015.1"/>
    <property type="molecule type" value="Genomic_DNA"/>
</dbReference>
<dbReference type="SUPFAM" id="SSF48113">
    <property type="entry name" value="Heme-dependent peroxidases"/>
    <property type="match status" value="1"/>
</dbReference>
<dbReference type="AlphaFoldDB" id="A0A1V4I1K9"/>
<proteinExistence type="predicted"/>
<dbReference type="GO" id="GO:0006952">
    <property type="term" value="P:defense response"/>
    <property type="evidence" value="ECO:0007669"/>
    <property type="project" value="UniProtKB-KW"/>
</dbReference>
<dbReference type="GO" id="GO:0006979">
    <property type="term" value="P:response to oxidative stress"/>
    <property type="evidence" value="ECO:0007669"/>
    <property type="project" value="InterPro"/>
</dbReference>
<keyword evidence="3" id="KW-0223">Dioxygenase</keyword>
<evidence type="ECO:0000256" key="3">
    <source>
        <dbReference type="ARBA" id="ARBA00022964"/>
    </source>
</evidence>
<organism evidence="6 7">
    <name type="scientific">Nitrobacter vulgaris</name>
    <dbReference type="NCBI Taxonomy" id="29421"/>
    <lineage>
        <taxon>Bacteria</taxon>
        <taxon>Pseudomonadati</taxon>
        <taxon>Pseudomonadota</taxon>
        <taxon>Alphaproteobacteria</taxon>
        <taxon>Hyphomicrobiales</taxon>
        <taxon>Nitrobacteraceae</taxon>
        <taxon>Nitrobacter</taxon>
    </lineage>
</organism>
<dbReference type="GO" id="GO:0046872">
    <property type="term" value="F:metal ion binding"/>
    <property type="evidence" value="ECO:0007669"/>
    <property type="project" value="UniProtKB-KW"/>
</dbReference>
<evidence type="ECO:0000313" key="7">
    <source>
        <dbReference type="Proteomes" id="UP000189940"/>
    </source>
</evidence>